<dbReference type="Proteomes" id="UP001642483">
    <property type="component" value="Unassembled WGS sequence"/>
</dbReference>
<evidence type="ECO:0000313" key="4">
    <source>
        <dbReference type="EMBL" id="CAK8687812.1"/>
    </source>
</evidence>
<proteinExistence type="predicted"/>
<gene>
    <name evidence="4" type="ORF">CVLEPA_LOCUS19871</name>
</gene>
<accession>A0ABP0G7N1</accession>
<evidence type="ECO:0000313" key="5">
    <source>
        <dbReference type="Proteomes" id="UP001642483"/>
    </source>
</evidence>
<organism evidence="4 5">
    <name type="scientific">Clavelina lepadiformis</name>
    <name type="common">Light-bulb sea squirt</name>
    <name type="synonym">Ascidia lepadiformis</name>
    <dbReference type="NCBI Taxonomy" id="159417"/>
    <lineage>
        <taxon>Eukaryota</taxon>
        <taxon>Metazoa</taxon>
        <taxon>Chordata</taxon>
        <taxon>Tunicata</taxon>
        <taxon>Ascidiacea</taxon>
        <taxon>Aplousobranchia</taxon>
        <taxon>Clavelinidae</taxon>
        <taxon>Clavelina</taxon>
    </lineage>
</organism>
<protein>
    <recommendedName>
        <fullName evidence="3">LolA-like domain-containing protein</fullName>
    </recommendedName>
</protein>
<keyword evidence="1" id="KW-0472">Membrane</keyword>
<dbReference type="InterPro" id="IPR058831">
    <property type="entry name" value="LolA-like_dom_2nd"/>
</dbReference>
<feature type="signal peptide" evidence="2">
    <location>
        <begin position="1"/>
        <end position="17"/>
    </location>
</feature>
<keyword evidence="5" id="KW-1185">Reference proteome</keyword>
<dbReference type="PANTHER" id="PTHR36902">
    <property type="entry name" value="ENRICHED IN SURFACE-LABELED PROTEOME PROTEIN 9"/>
    <property type="match status" value="1"/>
</dbReference>
<dbReference type="PROSITE" id="PS51257">
    <property type="entry name" value="PROKAR_LIPOPROTEIN"/>
    <property type="match status" value="1"/>
</dbReference>
<evidence type="ECO:0000259" key="3">
    <source>
        <dbReference type="Pfam" id="PF25898"/>
    </source>
</evidence>
<sequence>MRSLILAVACFAIGCLSQSCPNITGRNLTQMPALDPVQFSYHVEITIEGLNKTLNGYEFYDLENETLFFSLDQSNGSLMSQREVKVVYDYKHNQTFYVDDNAFKCNVGDLDSSKPHQFSLFGVGIENGPQNVTHAFYWNGTYNVTYEGLDIVAGITTDHYQTCVEFDDGNLTYLVDVYFSVDTWNMPSGQQSPVLLKLNATDNTGDQMIYTYKFSDYLSSTSFRIWRPKLPHEIVCLGRKDAPPNPFLNDAPSFISQVEVIEHHSNEIFSYEEYFDYAHNIVLFKFNNRPGVAGPLALSWTQDFNLGLAFFTNYTTGQCSISNITTDSIFDSDVAIDTNTSKVRLMKSSEIIKEMDLVYGGVGRFSHQPAHIWIAQQPLVLNNHGNKIYEYQKLYWSVNEVHGYEYPLGMEANIMAEVNGTNMTTTTQTHVYGQMGFVDNLEVFDYSYCFGEDLRKTVVLRFSADYYDQAFQNPKSFTRAFHDTVANKAQIYSLRVSHDHPYTVAMDNSGNKYMYVWATLLGIPDVQGNSVEMKPQINLTTALNNLQQVVANNELEVSFHNTTGDVVQMTAHDDYWMMEADFFNPATSPTPTPSPDPSNPNPGVNPGAVAGIAIGTFVAGMLVVYLFSLWKGRRHRGQFAYTMQE</sequence>
<feature type="domain" description="LolA-like" evidence="3">
    <location>
        <begin position="20"/>
        <end position="217"/>
    </location>
</feature>
<dbReference type="Pfam" id="PF25898">
    <property type="entry name" value="LolA_2nd_metazoa"/>
    <property type="match status" value="2"/>
</dbReference>
<feature type="chain" id="PRO_5046258059" description="LolA-like domain-containing protein" evidence="2">
    <location>
        <begin position="18"/>
        <end position="645"/>
    </location>
</feature>
<comment type="caution">
    <text evidence="4">The sequence shown here is derived from an EMBL/GenBank/DDBJ whole genome shotgun (WGS) entry which is preliminary data.</text>
</comment>
<feature type="domain" description="LolA-like" evidence="3">
    <location>
        <begin position="231"/>
        <end position="450"/>
    </location>
</feature>
<evidence type="ECO:0000256" key="1">
    <source>
        <dbReference type="SAM" id="Phobius"/>
    </source>
</evidence>
<feature type="transmembrane region" description="Helical" evidence="1">
    <location>
        <begin position="607"/>
        <end position="627"/>
    </location>
</feature>
<keyword evidence="1" id="KW-1133">Transmembrane helix</keyword>
<reference evidence="4 5" key="1">
    <citation type="submission" date="2024-02" db="EMBL/GenBank/DDBJ databases">
        <authorList>
            <person name="Daric V."/>
            <person name="Darras S."/>
        </authorList>
    </citation>
    <scope>NUCLEOTIDE SEQUENCE [LARGE SCALE GENOMIC DNA]</scope>
</reference>
<name>A0ABP0G7N1_CLALP</name>
<evidence type="ECO:0000256" key="2">
    <source>
        <dbReference type="SAM" id="SignalP"/>
    </source>
</evidence>
<dbReference type="EMBL" id="CAWYQH010000106">
    <property type="protein sequence ID" value="CAK8687812.1"/>
    <property type="molecule type" value="Genomic_DNA"/>
</dbReference>
<keyword evidence="1" id="KW-0812">Transmembrane</keyword>
<keyword evidence="2" id="KW-0732">Signal</keyword>
<dbReference type="PANTHER" id="PTHR36902:SF1">
    <property type="entry name" value="ENRICHED IN SURFACE-LABELED PROTEOME PROTEIN 9"/>
    <property type="match status" value="1"/>
</dbReference>